<organism evidence="1 2">
    <name type="scientific">Streblomastix strix</name>
    <dbReference type="NCBI Taxonomy" id="222440"/>
    <lineage>
        <taxon>Eukaryota</taxon>
        <taxon>Metamonada</taxon>
        <taxon>Preaxostyla</taxon>
        <taxon>Oxymonadida</taxon>
        <taxon>Streblomastigidae</taxon>
        <taxon>Streblomastix</taxon>
    </lineage>
</organism>
<comment type="caution">
    <text evidence="1">The sequence shown here is derived from an EMBL/GenBank/DDBJ whole genome shotgun (WGS) entry which is preliminary data.</text>
</comment>
<evidence type="ECO:0000313" key="1">
    <source>
        <dbReference type="EMBL" id="KAA6373367.1"/>
    </source>
</evidence>
<gene>
    <name evidence="1" type="ORF">EZS28_031106</name>
</gene>
<accession>A0A5J4USI1</accession>
<protein>
    <submittedName>
        <fullName evidence="1">Uncharacterized protein</fullName>
    </submittedName>
</protein>
<reference evidence="1 2" key="1">
    <citation type="submission" date="2019-03" db="EMBL/GenBank/DDBJ databases">
        <title>Single cell metagenomics reveals metabolic interactions within the superorganism composed of flagellate Streblomastix strix and complex community of Bacteroidetes bacteria on its surface.</title>
        <authorList>
            <person name="Treitli S.C."/>
            <person name="Kolisko M."/>
            <person name="Husnik F."/>
            <person name="Keeling P."/>
            <person name="Hampl V."/>
        </authorList>
    </citation>
    <scope>NUCLEOTIDE SEQUENCE [LARGE SCALE GENOMIC DNA]</scope>
    <source>
        <strain evidence="1">ST1C</strain>
    </source>
</reference>
<dbReference type="Proteomes" id="UP000324800">
    <property type="component" value="Unassembled WGS sequence"/>
</dbReference>
<proteinExistence type="predicted"/>
<dbReference type="AlphaFoldDB" id="A0A5J4USI1"/>
<dbReference type="EMBL" id="SNRW01012814">
    <property type="protein sequence ID" value="KAA6373367.1"/>
    <property type="molecule type" value="Genomic_DNA"/>
</dbReference>
<sequence>MVISNKCYYNRDKNFKNIPLSHVTDLCLLFLNNARATTCYDTLCFHSIQVTTCGRNFLDIQMNKLDQQFFQIQLNASNLDLLIKATDELEDVLTTPRNTASRRLNPHNDLTSFKVALQCARNSNGALTFDKLDINNYNVSIEQRGAHIYQGETDCYYNVDLISKRPPSPILCTIYDTFWLFGPANVGSRVYDVSKTFDEVIY</sequence>
<evidence type="ECO:0000313" key="2">
    <source>
        <dbReference type="Proteomes" id="UP000324800"/>
    </source>
</evidence>
<name>A0A5J4USI1_9EUKA</name>
<dbReference type="OrthoDB" id="10500762at2759"/>